<keyword evidence="2" id="KW-1185">Reference proteome</keyword>
<dbReference type="EMBL" id="JBHSNA010000008">
    <property type="protein sequence ID" value="MFC5566865.1"/>
    <property type="molecule type" value="Genomic_DNA"/>
</dbReference>
<name>A0ABW0SD76_9RHOB</name>
<dbReference type="Proteomes" id="UP001596056">
    <property type="component" value="Unassembled WGS sequence"/>
</dbReference>
<reference evidence="2" key="1">
    <citation type="journal article" date="2019" name="Int. J. Syst. Evol. Microbiol.">
        <title>The Global Catalogue of Microorganisms (GCM) 10K type strain sequencing project: providing services to taxonomists for standard genome sequencing and annotation.</title>
        <authorList>
            <consortium name="The Broad Institute Genomics Platform"/>
            <consortium name="The Broad Institute Genome Sequencing Center for Infectious Disease"/>
            <person name="Wu L."/>
            <person name="Ma J."/>
        </authorList>
    </citation>
    <scope>NUCLEOTIDE SEQUENCE [LARGE SCALE GENOMIC DNA]</scope>
    <source>
        <strain evidence="2">KACC 11588</strain>
    </source>
</reference>
<organism evidence="1 2">
    <name type="scientific">Rubellimicrobium aerolatum</name>
    <dbReference type="NCBI Taxonomy" id="490979"/>
    <lineage>
        <taxon>Bacteria</taxon>
        <taxon>Pseudomonadati</taxon>
        <taxon>Pseudomonadota</taxon>
        <taxon>Alphaproteobacteria</taxon>
        <taxon>Rhodobacterales</taxon>
        <taxon>Roseobacteraceae</taxon>
        <taxon>Rubellimicrobium</taxon>
    </lineage>
</organism>
<comment type="caution">
    <text evidence="1">The sequence shown here is derived from an EMBL/GenBank/DDBJ whole genome shotgun (WGS) entry which is preliminary data.</text>
</comment>
<accession>A0ABW0SD76</accession>
<dbReference type="RefSeq" id="WP_209841620.1">
    <property type="nucleotide sequence ID" value="NZ_JAGGJP010000011.1"/>
</dbReference>
<evidence type="ECO:0000313" key="2">
    <source>
        <dbReference type="Proteomes" id="UP001596056"/>
    </source>
</evidence>
<evidence type="ECO:0000313" key="1">
    <source>
        <dbReference type="EMBL" id="MFC5566865.1"/>
    </source>
</evidence>
<protein>
    <submittedName>
        <fullName evidence="1">Uncharacterized protein</fullName>
    </submittedName>
</protein>
<gene>
    <name evidence="1" type="ORF">ACFPOC_10635</name>
</gene>
<proteinExistence type="predicted"/>
<sequence>MRPFAVLLWIARRLPRLVLRTAWAMAVLAFLLGTTLASLATALSPVLLAAVSEAVEAVLPGRSAAARIEGLRRAELAGLREAQADEFAALERRHRAELDGLRRSHADDMAGLNRRAAAQADEIAALRSRGAAVRGAVDRIVARSVRVQAANIGSMAGEALPVLGVAVIAATTAYEVKSTCDTVEDLIALDRVFNPDREIDPREVCGLPVPTADEVWAAAASSPAKVWTSMKETWPDSVPDPGWPASLDWLFPPSRSIEGWFFGREPA</sequence>